<sequence length="210" mass="21777">MDSSVQPGRRLVPVVLGAVALVAVVVEAVAAANPGRYVVLVPAGRAAVVAVVLAAALVVAGVAVGLLVRRTVAAKVVAAGTAVVALVVVCWGLEVGRANDGRQRGATDSVAVSPDGRFELVLVHYPSSEAPRDYLRLRSRDGVGSRESGQSLACFSKHYDVNAPEDQFGQASFVAEREVEIRAATGEPFRTTFDPASLNAVATWSRGCDA</sequence>
<dbReference type="RefSeq" id="WP_223092730.1">
    <property type="nucleotide sequence ID" value="NZ_CP061913.1"/>
</dbReference>
<gene>
    <name evidence="2" type="ORF">ACFFTR_38755</name>
</gene>
<dbReference type="EMBL" id="JBHMCA010000063">
    <property type="protein sequence ID" value="MFB9449052.1"/>
    <property type="molecule type" value="Genomic_DNA"/>
</dbReference>
<evidence type="ECO:0000313" key="2">
    <source>
        <dbReference type="EMBL" id="MFB9449052.1"/>
    </source>
</evidence>
<keyword evidence="3" id="KW-1185">Reference proteome</keyword>
<accession>A0ABV5MJL5</accession>
<protein>
    <submittedName>
        <fullName evidence="2">Uncharacterized protein</fullName>
    </submittedName>
</protein>
<evidence type="ECO:0000313" key="3">
    <source>
        <dbReference type="Proteomes" id="UP001589608"/>
    </source>
</evidence>
<feature type="transmembrane region" description="Helical" evidence="1">
    <location>
        <begin position="75"/>
        <end position="94"/>
    </location>
</feature>
<feature type="transmembrane region" description="Helical" evidence="1">
    <location>
        <begin position="46"/>
        <end position="68"/>
    </location>
</feature>
<dbReference type="Proteomes" id="UP001589608">
    <property type="component" value="Unassembled WGS sequence"/>
</dbReference>
<keyword evidence="1" id="KW-0812">Transmembrane</keyword>
<proteinExistence type="predicted"/>
<keyword evidence="1" id="KW-1133">Transmembrane helix</keyword>
<evidence type="ECO:0000256" key="1">
    <source>
        <dbReference type="SAM" id="Phobius"/>
    </source>
</evidence>
<reference evidence="2 3" key="1">
    <citation type="submission" date="2024-09" db="EMBL/GenBank/DDBJ databases">
        <authorList>
            <person name="Sun Q."/>
            <person name="Mori K."/>
        </authorList>
    </citation>
    <scope>NUCLEOTIDE SEQUENCE [LARGE SCALE GENOMIC DNA]</scope>
    <source>
        <strain evidence="2 3">JCM 3307</strain>
    </source>
</reference>
<comment type="caution">
    <text evidence="2">The sequence shown here is derived from an EMBL/GenBank/DDBJ whole genome shotgun (WGS) entry which is preliminary data.</text>
</comment>
<name>A0ABV5MJL5_9ACTN</name>
<organism evidence="2 3">
    <name type="scientific">Dactylosporangium vinaceum</name>
    <dbReference type="NCBI Taxonomy" id="53362"/>
    <lineage>
        <taxon>Bacteria</taxon>
        <taxon>Bacillati</taxon>
        <taxon>Actinomycetota</taxon>
        <taxon>Actinomycetes</taxon>
        <taxon>Micromonosporales</taxon>
        <taxon>Micromonosporaceae</taxon>
        <taxon>Dactylosporangium</taxon>
    </lineage>
</organism>
<keyword evidence="1" id="KW-0472">Membrane</keyword>